<organism evidence="2 3">
    <name type="scientific">Deinococcus caeni</name>
    <dbReference type="NCBI Taxonomy" id="569127"/>
    <lineage>
        <taxon>Bacteria</taxon>
        <taxon>Thermotogati</taxon>
        <taxon>Deinococcota</taxon>
        <taxon>Deinococci</taxon>
        <taxon>Deinococcales</taxon>
        <taxon>Deinococcaceae</taxon>
        <taxon>Deinococcus</taxon>
    </lineage>
</organism>
<protein>
    <recommendedName>
        <fullName evidence="4">OstA family protein</fullName>
    </recommendedName>
</protein>
<gene>
    <name evidence="2" type="ORF">Dcae01_02172</name>
</gene>
<evidence type="ECO:0008006" key="4">
    <source>
        <dbReference type="Google" id="ProtNLM"/>
    </source>
</evidence>
<name>A0ABP9UFV9_9DEIO</name>
<keyword evidence="3" id="KW-1185">Reference proteome</keyword>
<feature type="signal peptide" evidence="1">
    <location>
        <begin position="1"/>
        <end position="29"/>
    </location>
</feature>
<accession>A0ABP9UFV9</accession>
<evidence type="ECO:0000313" key="2">
    <source>
        <dbReference type="EMBL" id="GAA5440655.1"/>
    </source>
</evidence>
<comment type="caution">
    <text evidence="2">The sequence shown here is derived from an EMBL/GenBank/DDBJ whole genome shotgun (WGS) entry which is preliminary data.</text>
</comment>
<keyword evidence="1" id="KW-0732">Signal</keyword>
<dbReference type="RefSeq" id="WP_345445391.1">
    <property type="nucleotide sequence ID" value="NZ_BAABQU010000025.1"/>
</dbReference>
<evidence type="ECO:0000256" key="1">
    <source>
        <dbReference type="SAM" id="SignalP"/>
    </source>
</evidence>
<reference evidence="2 3" key="1">
    <citation type="submission" date="2024-02" db="EMBL/GenBank/DDBJ databases">
        <title>Deinococcus caeni NBRC 101312.</title>
        <authorList>
            <person name="Ichikawa N."/>
            <person name="Katano-Makiyama Y."/>
            <person name="Hidaka K."/>
        </authorList>
    </citation>
    <scope>NUCLEOTIDE SEQUENCE [LARGE SCALE GENOMIC DNA]</scope>
    <source>
        <strain evidence="2 3">NBRC 101312</strain>
    </source>
</reference>
<evidence type="ECO:0000313" key="3">
    <source>
        <dbReference type="Proteomes" id="UP001423409"/>
    </source>
</evidence>
<dbReference type="EMBL" id="BAABQU010000025">
    <property type="protein sequence ID" value="GAA5440655.1"/>
    <property type="molecule type" value="Genomic_DNA"/>
</dbReference>
<feature type="chain" id="PRO_5047364973" description="OstA family protein" evidence="1">
    <location>
        <begin position="30"/>
        <end position="221"/>
    </location>
</feature>
<dbReference type="Proteomes" id="UP001423409">
    <property type="component" value="Unassembled WGS sequence"/>
</dbReference>
<sequence>MKPLPSPTLARRLTGLLTALTLAAGGAQAVTFGGLNVTPRGPQNLNLETGATDLPQGGTATDSRGGVKLTAARMQLQPGQRLSAQDATITTRQGGTLKAAQVTYDLKAGTVTATGDVTYNDTRFTNLSAPSMTLNVKSGFVTARGGVKAAKPAMTGAALAFDPSTMQAMLSGPYRVNQGTLRADTSAPAGRLLLVFSARSVVRATEDPDSSNRNRFEPYLK</sequence>
<dbReference type="Gene3D" id="2.60.450.10">
    <property type="entry name" value="Lipopolysaccharide (LPS) transport protein A like domain"/>
    <property type="match status" value="1"/>
</dbReference>
<proteinExistence type="predicted"/>